<name>A0A8J2FS35_9BACT</name>
<comment type="caution">
    <text evidence="2">The sequence shown here is derived from an EMBL/GenBank/DDBJ whole genome shotgun (WGS) entry which is preliminary data.</text>
</comment>
<dbReference type="EMBL" id="CAJNOB010000006">
    <property type="protein sequence ID" value="CAF0693447.1"/>
    <property type="molecule type" value="Genomic_DNA"/>
</dbReference>
<gene>
    <name evidence="2" type="ORF">MPNT_140005</name>
</gene>
<evidence type="ECO:0000313" key="2">
    <source>
        <dbReference type="EMBL" id="CAF0693447.1"/>
    </source>
</evidence>
<accession>A0A8J2FS35</accession>
<evidence type="ECO:0000313" key="3">
    <source>
        <dbReference type="Proteomes" id="UP000663859"/>
    </source>
</evidence>
<sequence>MPRTGRRTADPGTAFHRSRICVRWSIPTLSTLLDGGLDDGPIGFAVMCQTRPHLSAGKLPELGSRAPDAVGGKTTTQGKEAVALVAQLLRR</sequence>
<organism evidence="2 3">
    <name type="scientific">Candidatus Methylacidithermus pantelleriae</name>
    <dbReference type="NCBI Taxonomy" id="2744239"/>
    <lineage>
        <taxon>Bacteria</taxon>
        <taxon>Pseudomonadati</taxon>
        <taxon>Verrucomicrobiota</taxon>
        <taxon>Methylacidiphilae</taxon>
        <taxon>Methylacidiphilales</taxon>
        <taxon>Methylacidiphilaceae</taxon>
        <taxon>Candidatus Methylacidithermus</taxon>
    </lineage>
</organism>
<dbReference type="AlphaFoldDB" id="A0A8J2FS35"/>
<evidence type="ECO:0000256" key="1">
    <source>
        <dbReference type="SAM" id="MobiDB-lite"/>
    </source>
</evidence>
<feature type="region of interest" description="Disordered" evidence="1">
    <location>
        <begin position="57"/>
        <end position="77"/>
    </location>
</feature>
<protein>
    <submittedName>
        <fullName evidence="2">Uncharacterized protein</fullName>
    </submittedName>
</protein>
<dbReference type="Proteomes" id="UP000663859">
    <property type="component" value="Unassembled WGS sequence"/>
</dbReference>
<keyword evidence="3" id="KW-1185">Reference proteome</keyword>
<reference evidence="2" key="1">
    <citation type="submission" date="2021-02" db="EMBL/GenBank/DDBJ databases">
        <authorList>
            <person name="Cremers G."/>
            <person name="Picone N."/>
        </authorList>
    </citation>
    <scope>NUCLEOTIDE SEQUENCE</scope>
    <source>
        <strain evidence="2">PQ17</strain>
    </source>
</reference>
<proteinExistence type="predicted"/>